<protein>
    <submittedName>
        <fullName evidence="7">Uncharacterized protein, isoform A</fullName>
    </submittedName>
    <submittedName>
        <fullName evidence="8">Uncharacterized protein, isoform B</fullName>
    </submittedName>
</protein>
<dbReference type="HOGENOM" id="CLU_1416505_0_0_1"/>
<dbReference type="EMBL" id="CM000158">
    <property type="protein sequence ID" value="EDW90145.1"/>
    <property type="molecule type" value="Genomic_DNA"/>
</dbReference>
<dbReference type="GO" id="GO:0061630">
    <property type="term" value="F:ubiquitin protein ligase activity"/>
    <property type="evidence" value="ECO:0007669"/>
    <property type="project" value="InterPro"/>
</dbReference>
<dbReference type="PROSITE" id="PS50089">
    <property type="entry name" value="ZF_RING_2"/>
    <property type="match status" value="1"/>
</dbReference>
<evidence type="ECO:0000256" key="1">
    <source>
        <dbReference type="ARBA" id="ARBA00022723"/>
    </source>
</evidence>
<dbReference type="KEGG" id="dya:Dyak_GE13114"/>
<keyword evidence="3" id="KW-0862">Zinc</keyword>
<reference evidence="7" key="1">
    <citation type="submission" date="2006-01" db="EMBL/GenBank/DDBJ databases">
        <title>The Genome of Drosophila yakuba.</title>
        <authorList>
            <consortium name="The Drosophila yakuba Sequencing Consortium"/>
        </authorList>
    </citation>
    <scope>NUCLEOTIDE SEQUENCE</scope>
    <source>
        <strain evidence="7">Tai18E2</strain>
    </source>
</reference>
<sequence>MEDFSDSDCSSESEQIHRMMESIGPVFRLRSSFSTHSSSVVEMAMENCRTSNNYGVSEQNHSTISVLAASSSSGIGSPVQPPNENSGDSDSSSSSSSSASSASYVRRTMDYSSDSDPFCFSSSETSSSSSNSFSLGSSSSSNIASTSMGRRRHNEPKSNEQDSDSSEDFPPTKRIRSDAGESYVPYNCPVCLEDVREREPVSTTCGHVFCKDCIERAVATGRMCPLCGVDEPEFHRIFL</sequence>
<reference evidence="7" key="4">
    <citation type="submission" date="2015-11" db="EMBL/GenBank/DDBJ databases">
        <authorList>
            <consortium name="FlyBase"/>
        </authorList>
    </citation>
    <scope>NUCLEOTIDE SEQUENCE</scope>
    <source>
        <strain evidence="7">Tai18E2</strain>
    </source>
</reference>
<dbReference type="GO" id="GO:0006511">
    <property type="term" value="P:ubiquitin-dependent protein catabolic process"/>
    <property type="evidence" value="ECO:0007669"/>
    <property type="project" value="TreeGrafter"/>
</dbReference>
<dbReference type="Pfam" id="PF13639">
    <property type="entry name" value="zf-RING_2"/>
    <property type="match status" value="1"/>
</dbReference>
<evidence type="ECO:0000259" key="6">
    <source>
        <dbReference type="PROSITE" id="PS50089"/>
    </source>
</evidence>
<feature type="compositionally biased region" description="Low complexity" evidence="5">
    <location>
        <begin position="88"/>
        <end position="101"/>
    </location>
</feature>
<dbReference type="InterPro" id="IPR017907">
    <property type="entry name" value="Znf_RING_CS"/>
</dbReference>
<dbReference type="EMBL" id="CM000158">
    <property type="protein sequence ID" value="KRJ98955.1"/>
    <property type="molecule type" value="Genomic_DNA"/>
</dbReference>
<dbReference type="Proteomes" id="UP000002282">
    <property type="component" value="Chromosome 2R"/>
</dbReference>
<reference evidence="7 9" key="3">
    <citation type="journal article" date="2007" name="PLoS Biol.">
        <title>Principles of genome evolution in the Drosophila melanogaster species group.</title>
        <authorList>
            <person name="Ranz J.M."/>
            <person name="Maurin D."/>
            <person name="Chan Y.S."/>
            <person name="von Grotthuss M."/>
            <person name="Hillier L.W."/>
            <person name="Roote J."/>
            <person name="Ashburner M."/>
            <person name="Bergman C.M."/>
        </authorList>
    </citation>
    <scope>NUCLEOTIDE SEQUENCE [LARGE SCALE GENOMIC DNA]</scope>
    <source>
        <strain evidence="7">Tai18E2</strain>
        <strain evidence="9">Tai18E2 / Tucson 14021-0261.01</strain>
    </source>
</reference>
<keyword evidence="9" id="KW-1185">Reference proteome</keyword>
<reference evidence="7 9" key="2">
    <citation type="journal article" date="2007" name="Nature">
        <title>Evolution of genes and genomes on the Drosophila phylogeny.</title>
        <authorList>
            <consortium name="Drosophila 12 Genomes Consortium"/>
            <person name="Clark A.G."/>
            <person name="Eisen M.B."/>
            <person name="Smith D.R."/>
            <person name="Bergman C.M."/>
            <person name="Oliver B."/>
            <person name="Markow T.A."/>
            <person name="Kaufman T.C."/>
            <person name="Kellis M."/>
            <person name="Gelbart W."/>
            <person name="Iyer V.N."/>
            <person name="Pollard D.A."/>
            <person name="Sackton T.B."/>
            <person name="Larracuente A.M."/>
            <person name="Singh N.D."/>
            <person name="Abad J.P."/>
            <person name="Abt D.N."/>
            <person name="Adryan B."/>
            <person name="Aguade M."/>
            <person name="Akashi H."/>
            <person name="Anderson W.W."/>
            <person name="Aquadro C.F."/>
            <person name="Ardell D.H."/>
            <person name="Arguello R."/>
            <person name="Artieri C.G."/>
            <person name="Barbash D.A."/>
            <person name="Barker D."/>
            <person name="Barsanti P."/>
            <person name="Batterham P."/>
            <person name="Batzoglou S."/>
            <person name="Begun D."/>
            <person name="Bhutkar A."/>
            <person name="Blanco E."/>
            <person name="Bosak S.A."/>
            <person name="Bradley R.K."/>
            <person name="Brand A.D."/>
            <person name="Brent M.R."/>
            <person name="Brooks A.N."/>
            <person name="Brown R.H."/>
            <person name="Butlin R.K."/>
            <person name="Caggese C."/>
            <person name="Calvi B.R."/>
            <person name="Bernardo de Carvalho A."/>
            <person name="Caspi A."/>
            <person name="Castrezana S."/>
            <person name="Celniker S.E."/>
            <person name="Chang J.L."/>
            <person name="Chapple C."/>
            <person name="Chatterji S."/>
            <person name="Chinwalla A."/>
            <person name="Civetta A."/>
            <person name="Clifton S.W."/>
            <person name="Comeron J.M."/>
            <person name="Costello J.C."/>
            <person name="Coyne J.A."/>
            <person name="Daub J."/>
            <person name="David R.G."/>
            <person name="Delcher A.L."/>
            <person name="Delehaunty K."/>
            <person name="Do C.B."/>
            <person name="Ebling H."/>
            <person name="Edwards K."/>
            <person name="Eickbush T."/>
            <person name="Evans J.D."/>
            <person name="Filipski A."/>
            <person name="Findeiss S."/>
            <person name="Freyhult E."/>
            <person name="Fulton L."/>
            <person name="Fulton R."/>
            <person name="Garcia A.C."/>
            <person name="Gardiner A."/>
            <person name="Garfield D.A."/>
            <person name="Garvin B.E."/>
            <person name="Gibson G."/>
            <person name="Gilbert D."/>
            <person name="Gnerre S."/>
            <person name="Godfrey J."/>
            <person name="Good R."/>
            <person name="Gotea V."/>
            <person name="Gravely B."/>
            <person name="Greenberg A.J."/>
            <person name="Griffiths-Jones S."/>
            <person name="Gross S."/>
            <person name="Guigo R."/>
            <person name="Gustafson E.A."/>
            <person name="Haerty W."/>
            <person name="Hahn M.W."/>
            <person name="Halligan D.L."/>
            <person name="Halpern A.L."/>
            <person name="Halter G.M."/>
            <person name="Han M.V."/>
            <person name="Heger A."/>
            <person name="Hillier L."/>
            <person name="Hinrichs A.S."/>
            <person name="Holmes I."/>
            <person name="Hoskins R.A."/>
            <person name="Hubisz M.J."/>
            <person name="Hultmark D."/>
            <person name="Huntley M.A."/>
            <person name="Jaffe D.B."/>
            <person name="Jagadeeshan S."/>
            <person name="Jeck W.R."/>
            <person name="Johnson J."/>
            <person name="Jones C.D."/>
            <person name="Jordan W.C."/>
            <person name="Karpen G.H."/>
            <person name="Kataoka E."/>
            <person name="Keightley P.D."/>
            <person name="Kheradpour P."/>
            <person name="Kirkness E.F."/>
            <person name="Koerich L.B."/>
            <person name="Kristiansen K."/>
            <person name="Kudrna D."/>
            <person name="Kulathinal R.J."/>
            <person name="Kumar S."/>
            <person name="Kwok R."/>
            <person name="Lander E."/>
            <person name="Langley C.H."/>
            <person name="Lapoint R."/>
            <person name="Lazzaro B.P."/>
            <person name="Lee S.J."/>
            <person name="Levesque L."/>
            <person name="Li R."/>
            <person name="Lin C.F."/>
            <person name="Lin M.F."/>
            <person name="Lindblad-Toh K."/>
            <person name="Llopart A."/>
            <person name="Long M."/>
            <person name="Low L."/>
            <person name="Lozovsky E."/>
            <person name="Lu J."/>
            <person name="Luo M."/>
            <person name="Machado C.A."/>
            <person name="Makalowski W."/>
            <person name="Marzo M."/>
            <person name="Matsuda M."/>
            <person name="Matzkin L."/>
            <person name="McAllister B."/>
            <person name="McBride C.S."/>
            <person name="McKernan B."/>
            <person name="McKernan K."/>
            <person name="Mendez-Lago M."/>
            <person name="Minx P."/>
            <person name="Mollenhauer M.U."/>
            <person name="Montooth K."/>
            <person name="Mount S.M."/>
            <person name="Mu X."/>
            <person name="Myers E."/>
            <person name="Negre B."/>
            <person name="Newfeld S."/>
            <person name="Nielsen R."/>
            <person name="Noor M.A."/>
            <person name="O'Grady P."/>
            <person name="Pachter L."/>
            <person name="Papaceit M."/>
            <person name="Parisi M.J."/>
            <person name="Parisi M."/>
            <person name="Parts L."/>
            <person name="Pedersen J.S."/>
            <person name="Pesole G."/>
            <person name="Phillippy A.M."/>
            <person name="Ponting C.P."/>
            <person name="Pop M."/>
            <person name="Porcelli D."/>
            <person name="Powell J.R."/>
            <person name="Prohaska S."/>
            <person name="Pruitt K."/>
            <person name="Puig M."/>
            <person name="Quesneville H."/>
            <person name="Ram K.R."/>
            <person name="Rand D."/>
            <person name="Rasmussen M.D."/>
            <person name="Reed L.K."/>
            <person name="Reenan R."/>
            <person name="Reily A."/>
            <person name="Remington K.A."/>
            <person name="Rieger T.T."/>
            <person name="Ritchie M.G."/>
            <person name="Robin C."/>
            <person name="Rogers Y.H."/>
            <person name="Rohde C."/>
            <person name="Rozas J."/>
            <person name="Rubenfield M.J."/>
            <person name="Ruiz A."/>
            <person name="Russo S."/>
            <person name="Salzberg S.L."/>
            <person name="Sanchez-Gracia A."/>
            <person name="Saranga D.J."/>
            <person name="Sato H."/>
            <person name="Schaeffer S.W."/>
            <person name="Schatz M.C."/>
            <person name="Schlenke T."/>
            <person name="Schwartz R."/>
            <person name="Segarra C."/>
            <person name="Singh R.S."/>
            <person name="Sirot L."/>
            <person name="Sirota M."/>
            <person name="Sisneros N.B."/>
            <person name="Smith C.D."/>
            <person name="Smith T.F."/>
            <person name="Spieth J."/>
            <person name="Stage D.E."/>
            <person name="Stark A."/>
            <person name="Stephan W."/>
            <person name="Strausberg R.L."/>
            <person name="Strempel S."/>
            <person name="Sturgill D."/>
            <person name="Sutton G."/>
            <person name="Sutton G.G."/>
            <person name="Tao W."/>
            <person name="Teichmann S."/>
            <person name="Tobari Y.N."/>
            <person name="Tomimura Y."/>
            <person name="Tsolas J.M."/>
            <person name="Valente V.L."/>
            <person name="Venter E."/>
            <person name="Venter J.C."/>
            <person name="Vicario S."/>
            <person name="Vieira F.G."/>
            <person name="Vilella A.J."/>
            <person name="Villasante A."/>
            <person name="Walenz B."/>
            <person name="Wang J."/>
            <person name="Wasserman M."/>
            <person name="Watts T."/>
            <person name="Wilson D."/>
            <person name="Wilson R.K."/>
            <person name="Wing R.A."/>
            <person name="Wolfner M.F."/>
            <person name="Wong A."/>
            <person name="Wong G.K."/>
            <person name="Wu C.I."/>
            <person name="Wu G."/>
            <person name="Yamamoto D."/>
            <person name="Yang H.P."/>
            <person name="Yang S.P."/>
            <person name="Yorke J.A."/>
            <person name="Yoshida K."/>
            <person name="Zdobnov E."/>
            <person name="Zhang P."/>
            <person name="Zhang Y."/>
            <person name="Zimin A.V."/>
            <person name="Baldwin J."/>
            <person name="Abdouelleil A."/>
            <person name="Abdulkadir J."/>
            <person name="Abebe A."/>
            <person name="Abera B."/>
            <person name="Abreu J."/>
            <person name="Acer S.C."/>
            <person name="Aftuck L."/>
            <person name="Alexander A."/>
            <person name="An P."/>
            <person name="Anderson E."/>
            <person name="Anderson S."/>
            <person name="Arachi H."/>
            <person name="Azer M."/>
            <person name="Bachantsang P."/>
            <person name="Barry A."/>
            <person name="Bayul T."/>
            <person name="Berlin A."/>
            <person name="Bessette D."/>
            <person name="Bloom T."/>
            <person name="Blye J."/>
            <person name="Boguslavskiy L."/>
            <person name="Bonnet C."/>
            <person name="Boukhgalter B."/>
            <person name="Bourzgui I."/>
            <person name="Brown A."/>
            <person name="Cahill P."/>
            <person name="Channer S."/>
            <person name="Cheshatsang Y."/>
            <person name="Chuda L."/>
            <person name="Citroen M."/>
            <person name="Collymore A."/>
            <person name="Cooke P."/>
            <person name="Costello M."/>
            <person name="D'Aco K."/>
            <person name="Daza R."/>
            <person name="De Haan G."/>
            <person name="DeGray S."/>
            <person name="DeMaso C."/>
            <person name="Dhargay N."/>
            <person name="Dooley K."/>
            <person name="Dooley E."/>
            <person name="Doricent M."/>
            <person name="Dorje P."/>
            <person name="Dorjee K."/>
            <person name="Dupes A."/>
            <person name="Elong R."/>
            <person name="Falk J."/>
            <person name="Farina A."/>
            <person name="Faro S."/>
            <person name="Ferguson D."/>
            <person name="Fisher S."/>
            <person name="Foley C.D."/>
            <person name="Franke A."/>
            <person name="Friedrich D."/>
            <person name="Gadbois L."/>
            <person name="Gearin G."/>
            <person name="Gearin C.R."/>
            <person name="Giannoukos G."/>
            <person name="Goode T."/>
            <person name="Graham J."/>
            <person name="Grandbois E."/>
            <person name="Grewal S."/>
            <person name="Gyaltsen K."/>
            <person name="Hafez N."/>
            <person name="Hagos B."/>
            <person name="Hall J."/>
            <person name="Henson C."/>
            <person name="Hollinger A."/>
            <person name="Honan T."/>
            <person name="Huard M.D."/>
            <person name="Hughes L."/>
            <person name="Hurhula B."/>
            <person name="Husby M.E."/>
            <person name="Kamat A."/>
            <person name="Kanga B."/>
            <person name="Kashin S."/>
            <person name="Khazanovich D."/>
            <person name="Kisner P."/>
            <person name="Lance K."/>
            <person name="Lara M."/>
            <person name="Lee W."/>
            <person name="Lennon N."/>
            <person name="Letendre F."/>
            <person name="LeVine R."/>
            <person name="Lipovsky A."/>
            <person name="Liu X."/>
            <person name="Liu J."/>
            <person name="Liu S."/>
            <person name="Lokyitsang T."/>
            <person name="Lokyitsang Y."/>
            <person name="Lubonja R."/>
            <person name="Lui A."/>
            <person name="MacDonald P."/>
            <person name="Magnisalis V."/>
            <person name="Maru K."/>
            <person name="Matthews C."/>
            <person name="McCusker W."/>
            <person name="McDonough S."/>
            <person name="Mehta T."/>
            <person name="Meldrim J."/>
            <person name="Meneus L."/>
            <person name="Mihai O."/>
            <person name="Mihalev A."/>
            <person name="Mihova T."/>
            <person name="Mittelman R."/>
            <person name="Mlenga V."/>
            <person name="Montmayeur A."/>
            <person name="Mulrain L."/>
            <person name="Navidi A."/>
            <person name="Naylor J."/>
            <person name="Negash T."/>
            <person name="Nguyen T."/>
            <person name="Nguyen N."/>
            <person name="Nicol R."/>
            <person name="Norbu C."/>
            <person name="Norbu N."/>
            <person name="Novod N."/>
            <person name="O'Neill B."/>
            <person name="Osman S."/>
            <person name="Markiewicz E."/>
            <person name="Oyono O.L."/>
            <person name="Patti C."/>
            <person name="Phunkhang P."/>
            <person name="Pierre F."/>
            <person name="Priest M."/>
            <person name="Raghuraman S."/>
            <person name="Rege F."/>
            <person name="Reyes R."/>
            <person name="Rise C."/>
            <person name="Rogov P."/>
            <person name="Ross K."/>
            <person name="Ryan E."/>
            <person name="Settipalli S."/>
            <person name="Shea T."/>
            <person name="Sherpa N."/>
            <person name="Shi L."/>
            <person name="Shih D."/>
            <person name="Sparrow T."/>
            <person name="Spaulding J."/>
            <person name="Stalker J."/>
            <person name="Stange-Thomann N."/>
            <person name="Stavropoulos S."/>
            <person name="Stone C."/>
            <person name="Strader C."/>
            <person name="Tesfaye S."/>
            <person name="Thomson T."/>
            <person name="Thoulutsang Y."/>
            <person name="Thoulutsang D."/>
            <person name="Topham K."/>
            <person name="Topping I."/>
            <person name="Tsamla T."/>
            <person name="Vassiliev H."/>
            <person name="Vo A."/>
            <person name="Wangchuk T."/>
            <person name="Wangdi T."/>
            <person name="Weiand M."/>
            <person name="Wilkinson J."/>
            <person name="Wilson A."/>
            <person name="Yadav S."/>
            <person name="Young G."/>
            <person name="Yu Q."/>
            <person name="Zembek L."/>
            <person name="Zhong D."/>
            <person name="Zimmer A."/>
            <person name="Zwirko Z."/>
            <person name="Jaffe D.B."/>
            <person name="Alvarez P."/>
            <person name="Brockman W."/>
            <person name="Butler J."/>
            <person name="Chin C."/>
            <person name="Gnerre S."/>
            <person name="Grabherr M."/>
            <person name="Kleber M."/>
            <person name="Mauceli E."/>
            <person name="MacCallum I."/>
        </authorList>
    </citation>
    <scope>NUCLEOTIDE SEQUENCE [LARGE SCALE GENOMIC DNA]</scope>
    <source>
        <strain evidence="7">Tai18E2</strain>
        <strain evidence="9">Tai18E2 / Tucson 14021-0261.01</strain>
    </source>
</reference>
<dbReference type="AlphaFoldDB" id="B4P8N7"/>
<dbReference type="PROSITE" id="PS00518">
    <property type="entry name" value="ZF_RING_1"/>
    <property type="match status" value="1"/>
</dbReference>
<dbReference type="PANTHER" id="PTHR47094:SF1">
    <property type="entry name" value="RING-TYPE E3 UBIQUITIN TRANSFERASE"/>
    <property type="match status" value="1"/>
</dbReference>
<dbReference type="InterPro" id="IPR049627">
    <property type="entry name" value="SLX8"/>
</dbReference>
<dbReference type="GO" id="GO:0140082">
    <property type="term" value="F:SUMO-ubiquitin ligase activity"/>
    <property type="evidence" value="ECO:0007669"/>
    <property type="project" value="TreeGrafter"/>
</dbReference>
<feature type="region of interest" description="Disordered" evidence="5">
    <location>
        <begin position="65"/>
        <end position="101"/>
    </location>
</feature>
<feature type="region of interest" description="Disordered" evidence="5">
    <location>
        <begin position="124"/>
        <end position="177"/>
    </location>
</feature>
<name>B4P8N7_DROYA</name>
<feature type="compositionally biased region" description="Low complexity" evidence="5">
    <location>
        <begin position="124"/>
        <end position="147"/>
    </location>
</feature>
<evidence type="ECO:0000256" key="2">
    <source>
        <dbReference type="ARBA" id="ARBA00022771"/>
    </source>
</evidence>
<feature type="compositionally biased region" description="Low complexity" evidence="5">
    <location>
        <begin position="65"/>
        <end position="77"/>
    </location>
</feature>
<gene>
    <name evidence="7" type="primary">Dyak\GE13114</name>
    <name evidence="7" type="ORF">Dyak_GE13114</name>
</gene>
<accession>B4P8N7</accession>
<organism evidence="7 9">
    <name type="scientific">Drosophila yakuba</name>
    <name type="common">Fruit fly</name>
    <dbReference type="NCBI Taxonomy" id="7245"/>
    <lineage>
        <taxon>Eukaryota</taxon>
        <taxon>Metazoa</taxon>
        <taxon>Ecdysozoa</taxon>
        <taxon>Arthropoda</taxon>
        <taxon>Hexapoda</taxon>
        <taxon>Insecta</taxon>
        <taxon>Pterygota</taxon>
        <taxon>Neoptera</taxon>
        <taxon>Endopterygota</taxon>
        <taxon>Diptera</taxon>
        <taxon>Brachycera</taxon>
        <taxon>Muscomorpha</taxon>
        <taxon>Ephydroidea</taxon>
        <taxon>Drosophilidae</taxon>
        <taxon>Drosophila</taxon>
        <taxon>Sophophora</taxon>
    </lineage>
</organism>
<keyword evidence="1" id="KW-0479">Metal-binding</keyword>
<evidence type="ECO:0000256" key="3">
    <source>
        <dbReference type="ARBA" id="ARBA00022833"/>
    </source>
</evidence>
<dbReference type="SMART" id="SM00184">
    <property type="entry name" value="RING"/>
    <property type="match status" value="1"/>
</dbReference>
<dbReference type="GO" id="GO:0032183">
    <property type="term" value="F:SUMO binding"/>
    <property type="evidence" value="ECO:0007669"/>
    <property type="project" value="TreeGrafter"/>
</dbReference>
<dbReference type="eggNOG" id="KOG0320">
    <property type="taxonomic scope" value="Eukaryota"/>
</dbReference>
<dbReference type="SUPFAM" id="SSF57850">
    <property type="entry name" value="RING/U-box"/>
    <property type="match status" value="1"/>
</dbReference>
<evidence type="ECO:0000313" key="7">
    <source>
        <dbReference type="EMBL" id="EDW90145.1"/>
    </source>
</evidence>
<keyword evidence="2 4" id="KW-0863">Zinc-finger</keyword>
<dbReference type="Gene3D" id="3.30.40.10">
    <property type="entry name" value="Zinc/RING finger domain, C3HC4 (zinc finger)"/>
    <property type="match status" value="1"/>
</dbReference>
<feature type="domain" description="RING-type" evidence="6">
    <location>
        <begin position="188"/>
        <end position="227"/>
    </location>
</feature>
<evidence type="ECO:0000313" key="9">
    <source>
        <dbReference type="Proteomes" id="UP000002282"/>
    </source>
</evidence>
<dbReference type="InterPro" id="IPR013083">
    <property type="entry name" value="Znf_RING/FYVE/PHD"/>
</dbReference>
<dbReference type="GO" id="GO:0008270">
    <property type="term" value="F:zinc ion binding"/>
    <property type="evidence" value="ECO:0007669"/>
    <property type="project" value="UniProtKB-KW"/>
</dbReference>
<evidence type="ECO:0000256" key="4">
    <source>
        <dbReference type="PROSITE-ProRule" id="PRU00175"/>
    </source>
</evidence>
<evidence type="ECO:0000256" key="5">
    <source>
        <dbReference type="SAM" id="MobiDB-lite"/>
    </source>
</evidence>
<proteinExistence type="predicted"/>
<dbReference type="InterPro" id="IPR001841">
    <property type="entry name" value="Znf_RING"/>
</dbReference>
<dbReference type="PANTHER" id="PTHR47094">
    <property type="entry name" value="ELFLESS, ISOFORM B"/>
    <property type="match status" value="1"/>
</dbReference>
<dbReference type="OMA" id="GRMCPLC"/>
<dbReference type="SMR" id="B4P8N7"/>
<evidence type="ECO:0000313" key="8">
    <source>
        <dbReference type="EMBL" id="KRJ98955.1"/>
    </source>
</evidence>
<dbReference type="OrthoDB" id="6105938at2759"/>
<dbReference type="GO" id="GO:0033768">
    <property type="term" value="C:SUMO-targeted ubiquitin ligase complex"/>
    <property type="evidence" value="ECO:0007669"/>
    <property type="project" value="TreeGrafter"/>
</dbReference>